<organism evidence="1 2">
    <name type="scientific">Clostridium yunnanense</name>
    <dbReference type="NCBI Taxonomy" id="2800325"/>
    <lineage>
        <taxon>Bacteria</taxon>
        <taxon>Bacillati</taxon>
        <taxon>Bacillota</taxon>
        <taxon>Clostridia</taxon>
        <taxon>Eubacteriales</taxon>
        <taxon>Clostridiaceae</taxon>
        <taxon>Clostridium</taxon>
    </lineage>
</organism>
<dbReference type="Proteomes" id="UP000596739">
    <property type="component" value="Unassembled WGS sequence"/>
</dbReference>
<sequence length="84" mass="9660">MIFITYFKEDGSIATPCGTCNVDQDISLFGDKAEIMAQIYDITNITLKDESKEQQFLNELIKGSYKIDINTRQPFKVKNDIEFI</sequence>
<gene>
    <name evidence="1" type="ORF">JHL18_00485</name>
</gene>
<comment type="caution">
    <text evidence="1">The sequence shown here is derived from an EMBL/GenBank/DDBJ whole genome shotgun (WGS) entry which is preliminary data.</text>
</comment>
<keyword evidence="2" id="KW-1185">Reference proteome</keyword>
<name>A0ABS1EIE3_9CLOT</name>
<protein>
    <submittedName>
        <fullName evidence="1">Uncharacterized protein</fullName>
    </submittedName>
</protein>
<dbReference type="EMBL" id="JAENHN010000002">
    <property type="protein sequence ID" value="MBK1809125.1"/>
    <property type="molecule type" value="Genomic_DNA"/>
</dbReference>
<reference evidence="2" key="1">
    <citation type="submission" date="2021-01" db="EMBL/GenBank/DDBJ databases">
        <title>Genome public.</title>
        <authorList>
            <person name="Liu C."/>
            <person name="Sun Q."/>
        </authorList>
    </citation>
    <scope>NUCLEOTIDE SEQUENCE [LARGE SCALE GENOMIC DNA]</scope>
    <source>
        <strain evidence="2">YIM B02505</strain>
    </source>
</reference>
<evidence type="ECO:0000313" key="1">
    <source>
        <dbReference type="EMBL" id="MBK1809125.1"/>
    </source>
</evidence>
<proteinExistence type="predicted"/>
<dbReference type="RefSeq" id="WP_200265675.1">
    <property type="nucleotide sequence ID" value="NZ_JAENHN010000002.1"/>
</dbReference>
<evidence type="ECO:0000313" key="2">
    <source>
        <dbReference type="Proteomes" id="UP000596739"/>
    </source>
</evidence>
<accession>A0ABS1EIE3</accession>